<evidence type="ECO:0000313" key="2">
    <source>
        <dbReference type="Proteomes" id="UP000297453"/>
    </source>
</evidence>
<dbReference type="AlphaFoldDB" id="A0A4R9FS99"/>
<gene>
    <name evidence="1" type="ORF">EHO59_11085</name>
</gene>
<organism evidence="1 2">
    <name type="scientific">Leptospira semungkisensis</name>
    <dbReference type="NCBI Taxonomy" id="2484985"/>
    <lineage>
        <taxon>Bacteria</taxon>
        <taxon>Pseudomonadati</taxon>
        <taxon>Spirochaetota</taxon>
        <taxon>Spirochaetia</taxon>
        <taxon>Leptospirales</taxon>
        <taxon>Leptospiraceae</taxon>
        <taxon>Leptospira</taxon>
    </lineage>
</organism>
<dbReference type="EMBL" id="RQEP01000016">
    <property type="protein sequence ID" value="TGK01716.1"/>
    <property type="molecule type" value="Genomic_DNA"/>
</dbReference>
<proteinExistence type="predicted"/>
<dbReference type="NCBIfam" id="NF047807">
    <property type="entry name" value="LIC10920_lipo"/>
    <property type="match status" value="1"/>
</dbReference>
<sequence length="238" mass="24680">MFHFGAACLFFSSVFIVCQNASSDKVNLTVYGDGEAFSIDGTVDMDKTASCGTASPYSSSSSTTTTTTTTSTTSTTSLFTVISRLYFTSGEYIYLKFLYDSTQNQGSIDSTQGFSFSGGIGTKAVVSNYGKIYWGGSGVPVDTSVTSSQALSYLTVTLDLVGTAVASGSAALALTQCYTVDFINCTSATSTSMCYTQDGTTCYNTQSITGPSVSIQGEVNCTSNTVSSSSSSSSSTTQ</sequence>
<accession>A0A4R9FS99</accession>
<dbReference type="Proteomes" id="UP000297453">
    <property type="component" value="Unassembled WGS sequence"/>
</dbReference>
<evidence type="ECO:0000313" key="1">
    <source>
        <dbReference type="EMBL" id="TGK01716.1"/>
    </source>
</evidence>
<comment type="caution">
    <text evidence="1">The sequence shown here is derived from an EMBL/GenBank/DDBJ whole genome shotgun (WGS) entry which is preliminary data.</text>
</comment>
<protein>
    <submittedName>
        <fullName evidence="1">Uncharacterized protein</fullName>
    </submittedName>
</protein>
<name>A0A4R9FS99_9LEPT</name>
<reference evidence="1" key="1">
    <citation type="journal article" date="2019" name="PLoS Negl. Trop. Dis.">
        <title>Revisiting the worldwide diversity of Leptospira species in the environment.</title>
        <authorList>
            <person name="Vincent A.T."/>
            <person name="Schiettekatte O."/>
            <person name="Bourhy P."/>
            <person name="Veyrier F.J."/>
            <person name="Picardeau M."/>
        </authorList>
    </citation>
    <scope>NUCLEOTIDE SEQUENCE [LARGE SCALE GENOMIC DNA]</scope>
    <source>
        <strain evidence="1">SSS9</strain>
    </source>
</reference>
<keyword evidence="2" id="KW-1185">Reference proteome</keyword>
<dbReference type="OrthoDB" id="345240at2"/>